<reference evidence="10" key="1">
    <citation type="submission" date="2021-02" db="EMBL/GenBank/DDBJ databases">
        <authorList>
            <person name="Palmer J.M."/>
        </authorList>
    </citation>
    <scope>NUCLEOTIDE SEQUENCE</scope>
    <source>
        <strain evidence="10">SCRP23</strain>
    </source>
</reference>
<feature type="region of interest" description="Disordered" evidence="8">
    <location>
        <begin position="887"/>
        <end position="915"/>
    </location>
</feature>
<keyword evidence="5" id="KW-0677">Repeat</keyword>
<gene>
    <name evidence="10" type="primary">IPO5</name>
    <name evidence="10" type="ORF">PHYBOEH_008397</name>
</gene>
<organism evidence="10 11">
    <name type="scientific">Phytophthora boehmeriae</name>
    <dbReference type="NCBI Taxonomy" id="109152"/>
    <lineage>
        <taxon>Eukaryota</taxon>
        <taxon>Sar</taxon>
        <taxon>Stramenopiles</taxon>
        <taxon>Oomycota</taxon>
        <taxon>Peronosporomycetes</taxon>
        <taxon>Peronosporales</taxon>
        <taxon>Peronosporaceae</taxon>
        <taxon>Phytophthora</taxon>
    </lineage>
</organism>
<dbReference type="OrthoDB" id="543373at2759"/>
<dbReference type="PANTHER" id="PTHR10527">
    <property type="entry name" value="IMPORTIN BETA"/>
    <property type="match status" value="1"/>
</dbReference>
<dbReference type="Pfam" id="PF25780">
    <property type="entry name" value="TPR_IPO5"/>
    <property type="match status" value="1"/>
</dbReference>
<accession>A0A8T1X6V1</accession>
<dbReference type="GO" id="GO:0005737">
    <property type="term" value="C:cytoplasm"/>
    <property type="evidence" value="ECO:0007669"/>
    <property type="project" value="UniProtKB-SubCell"/>
</dbReference>
<evidence type="ECO:0000256" key="7">
    <source>
        <dbReference type="ARBA" id="ARBA00023242"/>
    </source>
</evidence>
<evidence type="ECO:0000259" key="9">
    <source>
        <dbReference type="Pfam" id="PF25780"/>
    </source>
</evidence>
<evidence type="ECO:0000313" key="11">
    <source>
        <dbReference type="Proteomes" id="UP000693981"/>
    </source>
</evidence>
<comment type="caution">
    <text evidence="10">The sequence shown here is derived from an EMBL/GenBank/DDBJ whole genome shotgun (WGS) entry which is preliminary data.</text>
</comment>
<keyword evidence="4" id="KW-0963">Cytoplasm</keyword>
<dbReference type="InterPro" id="IPR041389">
    <property type="entry name" value="Importin_rep_6"/>
</dbReference>
<evidence type="ECO:0000313" key="10">
    <source>
        <dbReference type="EMBL" id="KAG7399609.1"/>
    </source>
</evidence>
<dbReference type="Pfam" id="PF18829">
    <property type="entry name" value="Importin_rep_6"/>
    <property type="match status" value="1"/>
</dbReference>
<dbReference type="GO" id="GO:0006606">
    <property type="term" value="P:protein import into nucleus"/>
    <property type="evidence" value="ECO:0007669"/>
    <property type="project" value="InterPro"/>
</dbReference>
<protein>
    <submittedName>
        <fullName evidence="10">Importin-5</fullName>
    </submittedName>
</protein>
<keyword evidence="6" id="KW-0653">Protein transport</keyword>
<dbReference type="InterPro" id="IPR041653">
    <property type="entry name" value="Importin_rep_4"/>
</dbReference>
<dbReference type="Proteomes" id="UP000693981">
    <property type="component" value="Unassembled WGS sequence"/>
</dbReference>
<keyword evidence="11" id="KW-1185">Reference proteome</keyword>
<dbReference type="GO" id="GO:0005634">
    <property type="term" value="C:nucleus"/>
    <property type="evidence" value="ECO:0007669"/>
    <property type="project" value="UniProtKB-SubCell"/>
</dbReference>
<evidence type="ECO:0000256" key="6">
    <source>
        <dbReference type="ARBA" id="ARBA00022927"/>
    </source>
</evidence>
<evidence type="ECO:0000256" key="4">
    <source>
        <dbReference type="ARBA" id="ARBA00022490"/>
    </source>
</evidence>
<keyword evidence="7" id="KW-0539">Nucleus</keyword>
<evidence type="ECO:0000256" key="8">
    <source>
        <dbReference type="SAM" id="MobiDB-lite"/>
    </source>
</evidence>
<proteinExistence type="predicted"/>
<dbReference type="EMBL" id="JAGDFL010000049">
    <property type="protein sequence ID" value="KAG7399609.1"/>
    <property type="molecule type" value="Genomic_DNA"/>
</dbReference>
<sequence length="1195" mass="129940">MEQAWDQLLWSLLSVDNAARNAAEARFAELKQSPCSDETLLGLVRVIHSTSPDDVRALAAVLLRRVLLRDAVSLWPKATDDARTTVKRELLAVLEAGEKNRGIRRKVCDTVGELASSILEDGQWDDLLPKLLQWSCSPMVTLREASLRVLEMVAIFLAAQMTQDANTDTESTTLDVTVLQTLAKGLADREGRVALNALRALGMLLLNLDALDQVPRPELLASAVPLVLAVLHALLVTRQFDEVMEALEVLIEVAEPHAAFFKPCLHEFVETMVKIADAPRENETEVSDEKQPMPDGCRQLAMEFLVSLAEQAPSRCRRLPKNMFVLSVYPVAFKMMLDLQDLDTWDVANCEDEQSAGGQGIDQEISNFDVGSEALERLVGALGAKRSLPTCFALIQEYARSDNWVSRHAALVGLCQILDVLDDENLDAIVRHLLAQANDPHPRVCCTAVDVIGQLSVDQAPQFQEAYHAQALTVLAHYLEDFSKPRLQAHSATALRQFIDMCPPDLLTPYLDKLLHQLFALLQHGQALVSNDSQTLSQEVIATRVVQEQAITAISSVATVAGTSFSNYYSAVMPPLQQILLNCLNESIRAAAASPAVLKPQTNAPSSFTLGGITLECLSLIGQAVGKEVFSRDAPAILKVMAEMQATPSIVGNELIRTYLLQAWARCCTCLGRDFAPYLPLVMPTLLEAATQQAEFEVDPTTLASDDDDDESGSTDSEDIQLAQVNDKCLSIRTSVLEEKATACQLLAGMVTDLDDAFFPYAEQVTQVLAPLLTDSVHSDIRASAIRAMPALVKCVASSTAMPGSKEHGEAAIKQMVDFALGRLVLALTSEPEVDLVVSIMQSMSKCLGDAHDLHPSLMLNEAQLHELVQGLLVVLGDSFQRRAMRRRAADSDEMDGGEADPDFDDDEDTCQSGESQVAEQELQFVLAECIGSLAKVHGAAFFPVFMNLLWEKIAALVAPGCLVEDRRLALFVLDDVLEHCGAPAMRRLDIFLPVLESALSEVGEPGLVQAAAFGVGVCASQGGDAFAPHAERCLQLLRNVVAYPHAHSSPEQRNATDNAVSSLGKFCEFQSAAVDAATLFPQWLELLPLRGDLEESLAVSLRLCRYVADRHPLVLGAPDYRHLGKVVTVLASVGEEKFLRKLSRTVGVKEATALRQELASTLAGLRATVPEPTMTQAWASLSAPQQAALHALFA</sequence>
<dbReference type="Pfam" id="PF18808">
    <property type="entry name" value="Importin_rep_4"/>
    <property type="match status" value="1"/>
</dbReference>
<name>A0A8T1X6V1_9STRA</name>
<dbReference type="InterPro" id="IPR040122">
    <property type="entry name" value="Importin_beta"/>
</dbReference>
<evidence type="ECO:0000256" key="5">
    <source>
        <dbReference type="ARBA" id="ARBA00022737"/>
    </source>
</evidence>
<evidence type="ECO:0000256" key="1">
    <source>
        <dbReference type="ARBA" id="ARBA00004123"/>
    </source>
</evidence>
<dbReference type="AlphaFoldDB" id="A0A8T1X6V1"/>
<dbReference type="InterPro" id="IPR057672">
    <property type="entry name" value="TPR_IPO4/5"/>
</dbReference>
<evidence type="ECO:0000256" key="3">
    <source>
        <dbReference type="ARBA" id="ARBA00022448"/>
    </source>
</evidence>
<evidence type="ECO:0000256" key="2">
    <source>
        <dbReference type="ARBA" id="ARBA00004496"/>
    </source>
</evidence>
<keyword evidence="3" id="KW-0813">Transport</keyword>
<feature type="compositionally biased region" description="Acidic residues" evidence="8">
    <location>
        <begin position="892"/>
        <end position="910"/>
    </location>
</feature>
<feature type="domain" description="IPO4/5-like TPR repeats" evidence="9">
    <location>
        <begin position="100"/>
        <end position="270"/>
    </location>
</feature>
<comment type="subcellular location">
    <subcellularLocation>
        <location evidence="2">Cytoplasm</location>
    </subcellularLocation>
    <subcellularLocation>
        <location evidence="1">Nucleus</location>
    </subcellularLocation>
</comment>